<evidence type="ECO:0000313" key="2">
    <source>
        <dbReference type="EnsemblMetazoa" id="Aqu2.1.16996_001"/>
    </source>
</evidence>
<feature type="compositionally biased region" description="Polar residues" evidence="1">
    <location>
        <begin position="1"/>
        <end position="12"/>
    </location>
</feature>
<dbReference type="EnsemblMetazoa" id="Aqu2.1.16996_001">
    <property type="protein sequence ID" value="Aqu2.1.16996_001"/>
    <property type="gene ID" value="Aqu2.1.16996"/>
</dbReference>
<reference evidence="2" key="1">
    <citation type="submission" date="2017-05" db="UniProtKB">
        <authorList>
            <consortium name="EnsemblMetazoa"/>
        </authorList>
    </citation>
    <scope>IDENTIFICATION</scope>
</reference>
<feature type="region of interest" description="Disordered" evidence="1">
    <location>
        <begin position="1"/>
        <end position="28"/>
    </location>
</feature>
<organism evidence="2">
    <name type="scientific">Amphimedon queenslandica</name>
    <name type="common">Sponge</name>
    <dbReference type="NCBI Taxonomy" id="400682"/>
    <lineage>
        <taxon>Eukaryota</taxon>
        <taxon>Metazoa</taxon>
        <taxon>Porifera</taxon>
        <taxon>Demospongiae</taxon>
        <taxon>Heteroscleromorpha</taxon>
        <taxon>Haplosclerida</taxon>
        <taxon>Niphatidae</taxon>
        <taxon>Amphimedon</taxon>
    </lineage>
</organism>
<proteinExistence type="predicted"/>
<sequence>MQTQSISQSEQIDYSEEATASGPCTDASSAIVSYNTSTSLPDDRVLMRDIG</sequence>
<protein>
    <submittedName>
        <fullName evidence="2">Uncharacterized protein</fullName>
    </submittedName>
</protein>
<dbReference type="AlphaFoldDB" id="A0A1X7TPN6"/>
<name>A0A1X7TPN6_AMPQE</name>
<dbReference type="InParanoid" id="A0A1X7TPN6"/>
<evidence type="ECO:0000256" key="1">
    <source>
        <dbReference type="SAM" id="MobiDB-lite"/>
    </source>
</evidence>
<accession>A0A1X7TPN6</accession>